<dbReference type="SMART" id="SM00717">
    <property type="entry name" value="SANT"/>
    <property type="match status" value="1"/>
</dbReference>
<feature type="compositionally biased region" description="Polar residues" evidence="1">
    <location>
        <begin position="377"/>
        <end position="409"/>
    </location>
</feature>
<dbReference type="OrthoDB" id="3366990at2759"/>
<dbReference type="InterPro" id="IPR001005">
    <property type="entry name" value="SANT/Myb"/>
</dbReference>
<gene>
    <name evidence="3" type="ORF">AYI68_g8392</name>
</gene>
<feature type="compositionally biased region" description="Polar residues" evidence="1">
    <location>
        <begin position="1470"/>
        <end position="1488"/>
    </location>
</feature>
<feature type="region of interest" description="Disordered" evidence="1">
    <location>
        <begin position="546"/>
        <end position="585"/>
    </location>
</feature>
<dbReference type="InterPro" id="IPR009057">
    <property type="entry name" value="Homeodomain-like_sf"/>
</dbReference>
<dbReference type="CDD" id="cd11660">
    <property type="entry name" value="SANT_TRF"/>
    <property type="match status" value="1"/>
</dbReference>
<feature type="compositionally biased region" description="Low complexity" evidence="1">
    <location>
        <begin position="442"/>
        <end position="453"/>
    </location>
</feature>
<evidence type="ECO:0000313" key="4">
    <source>
        <dbReference type="Proteomes" id="UP000187455"/>
    </source>
</evidence>
<feature type="compositionally biased region" description="Basic and acidic residues" evidence="1">
    <location>
        <begin position="1644"/>
        <end position="1658"/>
    </location>
</feature>
<feature type="compositionally biased region" description="Basic and acidic residues" evidence="1">
    <location>
        <begin position="1622"/>
        <end position="1634"/>
    </location>
</feature>
<feature type="compositionally biased region" description="Polar residues" evidence="1">
    <location>
        <begin position="454"/>
        <end position="478"/>
    </location>
</feature>
<feature type="compositionally biased region" description="Polar residues" evidence="1">
    <location>
        <begin position="289"/>
        <end position="300"/>
    </location>
</feature>
<feature type="compositionally biased region" description="Basic and acidic residues" evidence="1">
    <location>
        <begin position="191"/>
        <end position="200"/>
    </location>
</feature>
<dbReference type="STRING" id="133383.A0A1R0GL16"/>
<feature type="compositionally biased region" description="Basic residues" evidence="1">
    <location>
        <begin position="323"/>
        <end position="334"/>
    </location>
</feature>
<dbReference type="SUPFAM" id="SSF46689">
    <property type="entry name" value="Homeodomain-like"/>
    <property type="match status" value="1"/>
</dbReference>
<feature type="region of interest" description="Disordered" evidence="1">
    <location>
        <begin position="440"/>
        <end position="504"/>
    </location>
</feature>
<accession>A0A1R0GL16</accession>
<reference evidence="3 4" key="1">
    <citation type="journal article" date="2016" name="Mol. Biol. Evol.">
        <title>Genome-Wide Survey of Gut Fungi (Harpellales) Reveals the First Horizontally Transferred Ubiquitin Gene from a Mosquito Host.</title>
        <authorList>
            <person name="Wang Y."/>
            <person name="White M.M."/>
            <person name="Kvist S."/>
            <person name="Moncalvo J.M."/>
        </authorList>
    </citation>
    <scope>NUCLEOTIDE SEQUENCE [LARGE SCALE GENOMIC DNA]</scope>
    <source>
        <strain evidence="3 4">ALG-7-W6</strain>
    </source>
</reference>
<name>A0A1R0GL16_9FUNG</name>
<feature type="region of interest" description="Disordered" evidence="1">
    <location>
        <begin position="1436"/>
        <end position="1489"/>
    </location>
</feature>
<evidence type="ECO:0000313" key="3">
    <source>
        <dbReference type="EMBL" id="OLY77577.1"/>
    </source>
</evidence>
<feature type="compositionally biased region" description="Basic and acidic residues" evidence="1">
    <location>
        <begin position="1457"/>
        <end position="1469"/>
    </location>
</feature>
<proteinExistence type="predicted"/>
<sequence>MAPPSGKTLGARRKSFKNSFVVTSHHNTNKPTTSDNAKNFVRNPALEIPNSISKNKILQEDPLKTPLPKKHKHSNISEIQHKISSKSKSEKILPNKDYFTKATLSGPENSISKKAPLPNTTPSHKSLSIGSLSLDGNSHLNHNQTATPTLKRIRDEKSKSNSLSKASSLELQNGRLNPSFTESSSKSSDYISKDHSKNLIDHNSVQFQQSSLKRKTENVSDVFKSNTRSTDSFSSQNGEAKNSQLDSLSTKSKKNRHGIAFAKENLHSNESSEKNNKYTPPSAPVEIPTNKNTSNRSVQKNDLLLEKNKAKSKLLPRNTSKSSRGKKKSKNRLRKTIELSSDYSLDIEDSHPEKKKRGHKDRGFYYEPPPESDSERIVSTNNQNLDKNSFSSRDWVKKNSTLPKNTKTGDASGLGNIIQKKVSKGLSSKPESVITSYINIDSSQNSPPNASNSLKNSPASKTGTRSSQTADLSSNIIQPNIPKHDKISPQSTPGNTHKKIVTPNAVPNEVIINRTTPSKLSKNSINIENHSRISPKRLNATSSQVNNMAGFGSPKSNTLKEMKKPKQKSTDMSSPSKESPEKGLSHPWETYVENINSNIYLDDTTSQNFKNPIVDSDSDSFVYPILNPLEDLDHYPSSDLDIPSDIESIPSEKLLLTKISPVPPAVKDANAFPVVEISVTTDSIKHDSPSQNTFSNLGINFKLDSTQSSESQHSNPLYSQRDNIASITEPNKSSPESLKSPQDRINLSQLSKDDINSNPLIKSPLGPQSSSLSPAKKENSISSSISNSGSKSHMSKDDSMDLIVPLGDIIDSQNVINSEISKQKIFGTITDSSKSNNVLFNVTEKISNYDEFLIGSKSFSDFPTLDKEKLGDVEAGNKNTKQISNPLPQNSSDIFFSEDISKPKNGGTILNVDFSTTAHSENLLGNLTKLDGLETQNDHEKVIKNDPTCVPDFSEIDDSSVNYSLETQTRSVEIDESQNEVDSKNSFNENAEVTNSQDFNEKSKPKPNLADDDAQINLEIEINVPVSETSFKNAEILNKKDNLDVVVDLSNNHRITGLISPKASQISENNVLKTASNISEESEIAINDKMVLIENTENSPGISKISSSSFTEELKSSKGSQNHELHDSPFIKPISLSVASQDSLDEDNENETIHCGNFADAVYGSNIDFLAVCVFMVVEKICELQNKLECEYNNNWYKHISENAELESLLQTFNGARRLVSKDEFFIDEFIPIIEKDSLDAHEFITKPELIRKINLVSLFGLILIPKLFLSSSLGIYSSLASKKQSKNLNGVINFADGNSELEEDIDTGMFIDWSFLGISIATQNKVEYLLYDGSEDSVDVFVELLTQISSKSVRDASWIFSKNTFENIVLNFIESKLINPFFSREDIFANSRLSFSYYQTRPNDYEGQNSNGPIDNPNKGQELSELLKQPLEGTDYTNNFIPPIPGQKSKIQPTEKPNKDKGKIKETSSARSLTSVEKNNDQSNDIGNHTLLHDRIKFPDLILKSSSENLPNREKGVLEKDTASKYNLLSKVPNQTPDPLISAIDAAKNIEKKQKILPTNYKSTSKNELYFNYSPSKNGSSTTEDDADDQEMFYSTYKYINGRRISSRLLKNSKPLTQDPTLDKDTISRKSSDSDLPSNYECRSSDEDSEYKPEESKSFSADLGLFVDSEEAPVARNKNLGSNSYNSPSNHSTADLSMPPTQLFPSSQSSPRTRKDRRSGVIDLLLTPQRARAVSQSATGAPNGSVLVKLEDPSITSTSKTKAAAKRSLIKMVTPIYPEKPSSGPSQAPRLMRQQTEIPSIFIHPRTEGSRERLDTVFSTLRVFSDQSTRSRFIKNAWTEEEIECLDRCVEFYRIGCWAKMIEHHGANGKYSTLLKNRTALQLKDKVRNIVRALKRNGVELGPYEYFG</sequence>
<protein>
    <recommendedName>
        <fullName evidence="2">Myb-like domain-containing protein</fullName>
    </recommendedName>
</protein>
<comment type="caution">
    <text evidence="3">The sequence shown here is derived from an EMBL/GenBank/DDBJ whole genome shotgun (WGS) entry which is preliminary data.</text>
</comment>
<feature type="region of interest" description="Disordered" evidence="1">
    <location>
        <begin position="971"/>
        <end position="1010"/>
    </location>
</feature>
<feature type="compositionally biased region" description="Basic and acidic residues" evidence="1">
    <location>
        <begin position="264"/>
        <end position="276"/>
    </location>
</feature>
<evidence type="ECO:0000259" key="2">
    <source>
        <dbReference type="SMART" id="SM00717"/>
    </source>
</evidence>
<feature type="compositionally biased region" description="Polar residues" evidence="1">
    <location>
        <begin position="1680"/>
        <end position="1712"/>
    </location>
</feature>
<dbReference type="Gene3D" id="1.10.10.60">
    <property type="entry name" value="Homeodomain-like"/>
    <property type="match status" value="1"/>
</dbReference>
<feature type="region of interest" description="Disordered" evidence="1">
    <location>
        <begin position="1"/>
        <end position="40"/>
    </location>
</feature>
<feature type="compositionally biased region" description="Polar residues" evidence="1">
    <location>
        <begin position="223"/>
        <end position="250"/>
    </location>
</feature>
<feature type="region of interest" description="Disordered" evidence="1">
    <location>
        <begin position="750"/>
        <end position="798"/>
    </location>
</feature>
<feature type="compositionally biased region" description="Polar residues" evidence="1">
    <location>
        <begin position="102"/>
        <end position="148"/>
    </location>
</feature>
<dbReference type="Proteomes" id="UP000187455">
    <property type="component" value="Unassembled WGS sequence"/>
</dbReference>
<dbReference type="EMBL" id="LSSL01007791">
    <property type="protein sequence ID" value="OLY77577.1"/>
    <property type="molecule type" value="Genomic_DNA"/>
</dbReference>
<feature type="domain" description="Myb-like" evidence="2">
    <location>
        <begin position="1835"/>
        <end position="1894"/>
    </location>
</feature>
<feature type="compositionally biased region" description="Polar residues" evidence="1">
    <location>
        <begin position="201"/>
        <end position="211"/>
    </location>
</feature>
<feature type="compositionally biased region" description="Low complexity" evidence="1">
    <location>
        <begin position="160"/>
        <end position="171"/>
    </location>
</feature>
<keyword evidence="4" id="KW-1185">Reference proteome</keyword>
<feature type="compositionally biased region" description="Low complexity" evidence="1">
    <location>
        <begin position="763"/>
        <end position="792"/>
    </location>
</feature>
<feature type="region of interest" description="Disordered" evidence="1">
    <location>
        <begin position="57"/>
        <end position="413"/>
    </location>
</feature>
<feature type="compositionally biased region" description="Polar residues" evidence="1">
    <location>
        <begin position="750"/>
        <end position="760"/>
    </location>
</feature>
<feature type="compositionally biased region" description="Polar residues" evidence="1">
    <location>
        <begin position="984"/>
        <end position="998"/>
    </location>
</feature>
<organism evidence="3 4">
    <name type="scientific">Smittium mucronatum</name>
    <dbReference type="NCBI Taxonomy" id="133383"/>
    <lineage>
        <taxon>Eukaryota</taxon>
        <taxon>Fungi</taxon>
        <taxon>Fungi incertae sedis</taxon>
        <taxon>Zoopagomycota</taxon>
        <taxon>Kickxellomycotina</taxon>
        <taxon>Harpellomycetes</taxon>
        <taxon>Harpellales</taxon>
        <taxon>Legeriomycetaceae</taxon>
        <taxon>Smittium</taxon>
    </lineage>
</organism>
<feature type="region of interest" description="Disordered" evidence="1">
    <location>
        <begin position="1612"/>
        <end position="1660"/>
    </location>
</feature>
<feature type="region of interest" description="Disordered" evidence="1">
    <location>
        <begin position="1678"/>
        <end position="1720"/>
    </location>
</feature>
<evidence type="ECO:0000256" key="1">
    <source>
        <dbReference type="SAM" id="MobiDB-lite"/>
    </source>
</evidence>
<feature type="compositionally biased region" description="Polar residues" evidence="1">
    <location>
        <begin position="17"/>
        <end position="37"/>
    </location>
</feature>